<sequence length="138" mass="14974">MHEQLIGGLVDPVEDGVDTDERQQRETDDLEQRLISSNGSGPCGQRLPQSGGLPGYPDGDDDRGQLGDQSAAEDRHRQPGLSLLNRSGQRECHPVDQPSADPGDQDLGQHLPPDPQGLAGQVCELAPPCTRERHWRSV</sequence>
<evidence type="ECO:0000256" key="1">
    <source>
        <dbReference type="SAM" id="MobiDB-lite"/>
    </source>
</evidence>
<dbReference type="AlphaFoldDB" id="A0A645D3I0"/>
<evidence type="ECO:0000313" key="2">
    <source>
        <dbReference type="EMBL" id="MPM83735.1"/>
    </source>
</evidence>
<protein>
    <submittedName>
        <fullName evidence="2">Uncharacterized protein</fullName>
    </submittedName>
</protein>
<feature type="compositionally biased region" description="Basic and acidic residues" evidence="1">
    <location>
        <begin position="19"/>
        <end position="32"/>
    </location>
</feature>
<gene>
    <name evidence="2" type="ORF">SDC9_130804</name>
</gene>
<accession>A0A645D3I0</accession>
<proteinExistence type="predicted"/>
<reference evidence="2" key="1">
    <citation type="submission" date="2019-08" db="EMBL/GenBank/DDBJ databases">
        <authorList>
            <person name="Kucharzyk K."/>
            <person name="Murdoch R.W."/>
            <person name="Higgins S."/>
            <person name="Loffler F."/>
        </authorList>
    </citation>
    <scope>NUCLEOTIDE SEQUENCE</scope>
</reference>
<feature type="region of interest" description="Disordered" evidence="1">
    <location>
        <begin position="1"/>
        <end position="121"/>
    </location>
</feature>
<comment type="caution">
    <text evidence="2">The sequence shown here is derived from an EMBL/GenBank/DDBJ whole genome shotgun (WGS) entry which is preliminary data.</text>
</comment>
<dbReference type="EMBL" id="VSSQ01032467">
    <property type="protein sequence ID" value="MPM83735.1"/>
    <property type="molecule type" value="Genomic_DNA"/>
</dbReference>
<name>A0A645D3I0_9ZZZZ</name>
<organism evidence="2">
    <name type="scientific">bioreactor metagenome</name>
    <dbReference type="NCBI Taxonomy" id="1076179"/>
    <lineage>
        <taxon>unclassified sequences</taxon>
        <taxon>metagenomes</taxon>
        <taxon>ecological metagenomes</taxon>
    </lineage>
</organism>